<name>A0AAX2IXC5_LEGPN</name>
<gene>
    <name evidence="1" type="ORF">NCTC12272_02379</name>
</gene>
<sequence length="73" mass="8648">MCQIKKGTNKIYCWLKNKFGGNGIPTDMKILETIYSLYLEDFLNYSPENKTREEKIYLPIEIKKIAEILRTDE</sequence>
<evidence type="ECO:0000313" key="2">
    <source>
        <dbReference type="Proteomes" id="UP000249566"/>
    </source>
</evidence>
<reference evidence="1 2" key="1">
    <citation type="submission" date="2018-06" db="EMBL/GenBank/DDBJ databases">
        <authorList>
            <consortium name="Pathogen Informatics"/>
            <person name="Doyle S."/>
        </authorList>
    </citation>
    <scope>NUCLEOTIDE SEQUENCE [LARGE SCALE GENOMIC DNA]</scope>
    <source>
        <strain evidence="1 2">NCTC12272</strain>
    </source>
</reference>
<proteinExistence type="predicted"/>
<dbReference type="RefSeq" id="WP_027222459.1">
    <property type="nucleotide sequence ID" value="NZ_CAAAIJ010000005.1"/>
</dbReference>
<organism evidence="1 2">
    <name type="scientific">Legionella pneumophila subsp. pascullei</name>
    <dbReference type="NCBI Taxonomy" id="91890"/>
    <lineage>
        <taxon>Bacteria</taxon>
        <taxon>Pseudomonadati</taxon>
        <taxon>Pseudomonadota</taxon>
        <taxon>Gammaproteobacteria</taxon>
        <taxon>Legionellales</taxon>
        <taxon>Legionellaceae</taxon>
        <taxon>Legionella</taxon>
    </lineage>
</organism>
<evidence type="ECO:0000313" key="1">
    <source>
        <dbReference type="EMBL" id="SQG91166.1"/>
    </source>
</evidence>
<dbReference type="AlphaFoldDB" id="A0AAX2IXC5"/>
<dbReference type="Proteomes" id="UP000249566">
    <property type="component" value="Chromosome 1"/>
</dbReference>
<protein>
    <submittedName>
        <fullName evidence="1">Uncharacterized protein</fullName>
    </submittedName>
</protein>
<accession>A0AAX2IXC5</accession>
<dbReference type="EMBL" id="LS483412">
    <property type="protein sequence ID" value="SQG91166.1"/>
    <property type="molecule type" value="Genomic_DNA"/>
</dbReference>